<comment type="caution">
    <text evidence="7">The sequence shown here is derived from an EMBL/GenBank/DDBJ whole genome shotgun (WGS) entry which is preliminary data.</text>
</comment>
<accession>A0ABT3TJH4</accession>
<evidence type="ECO:0000256" key="2">
    <source>
        <dbReference type="ARBA" id="ARBA00022517"/>
    </source>
</evidence>
<dbReference type="Pfam" id="PF04751">
    <property type="entry name" value="DarP"/>
    <property type="match status" value="1"/>
</dbReference>
<comment type="similarity">
    <text evidence="5">Belongs to the DarP family.</text>
</comment>
<comment type="function">
    <text evidence="5">Member of a network of 50S ribosomal subunit biogenesis factors which assembles along the 30S-50S interface, preventing incorrect 23S rRNA structures from forming. Promotes peptidyl transferase center (PTC) maturation.</text>
</comment>
<dbReference type="EMBL" id="SHNN01000003">
    <property type="protein sequence ID" value="MCX2982463.1"/>
    <property type="molecule type" value="Genomic_DNA"/>
</dbReference>
<dbReference type="CDD" id="cd16331">
    <property type="entry name" value="YjgA-like"/>
    <property type="match status" value="1"/>
</dbReference>
<evidence type="ECO:0000313" key="7">
    <source>
        <dbReference type="EMBL" id="MCX2982463.1"/>
    </source>
</evidence>
<proteinExistence type="inferred from homology"/>
<feature type="region of interest" description="Disordered" evidence="6">
    <location>
        <begin position="1"/>
        <end position="20"/>
    </location>
</feature>
<organism evidence="7 8">
    <name type="scientific">Candidatus Litorirhabdus singularis</name>
    <dbReference type="NCBI Taxonomy" id="2518993"/>
    <lineage>
        <taxon>Bacteria</taxon>
        <taxon>Pseudomonadati</taxon>
        <taxon>Pseudomonadota</taxon>
        <taxon>Gammaproteobacteria</taxon>
        <taxon>Cellvibrionales</taxon>
        <taxon>Halieaceae</taxon>
        <taxon>Candidatus Litorirhabdus</taxon>
    </lineage>
</organism>
<dbReference type="PIRSF" id="PIRSF016183">
    <property type="entry name" value="UCP016183"/>
    <property type="match status" value="1"/>
</dbReference>
<evidence type="ECO:0000256" key="6">
    <source>
        <dbReference type="SAM" id="MobiDB-lite"/>
    </source>
</evidence>
<keyword evidence="1 5" id="KW-0963">Cytoplasm</keyword>
<comment type="subcellular location">
    <subcellularLocation>
        <location evidence="5">Cytoplasm</location>
    </subcellularLocation>
    <text evidence="5">Associates with late stage pre-50S ribosomal subunits.</text>
</comment>
<gene>
    <name evidence="5" type="primary">darP</name>
    <name evidence="7" type="ORF">EYC98_16485</name>
</gene>
<protein>
    <recommendedName>
        <fullName evidence="5">Dual-action ribosomal maturation protein DarP</fullName>
    </recommendedName>
    <alternativeName>
        <fullName evidence="5">Large ribosomal subunit assembly factor DarP</fullName>
    </alternativeName>
</protein>
<dbReference type="InterPro" id="IPR006839">
    <property type="entry name" value="DarP"/>
</dbReference>
<evidence type="ECO:0000256" key="3">
    <source>
        <dbReference type="ARBA" id="ARBA00022730"/>
    </source>
</evidence>
<keyword evidence="4 5" id="KW-0694">RNA-binding</keyword>
<feature type="region of interest" description="Disordered" evidence="6">
    <location>
        <begin position="135"/>
        <end position="154"/>
    </location>
</feature>
<dbReference type="HAMAP" id="MF_00765">
    <property type="entry name" value="DarP"/>
    <property type="match status" value="1"/>
</dbReference>
<dbReference type="SUPFAM" id="SSF158710">
    <property type="entry name" value="PSPTO4464-like"/>
    <property type="match status" value="1"/>
</dbReference>
<dbReference type="PANTHER" id="PTHR38101">
    <property type="entry name" value="UPF0307 PROTEIN YJGA"/>
    <property type="match status" value="1"/>
</dbReference>
<dbReference type="NCBIfam" id="NF003593">
    <property type="entry name" value="PRK05255.1-1"/>
    <property type="match status" value="1"/>
</dbReference>
<keyword evidence="8" id="KW-1185">Reference proteome</keyword>
<evidence type="ECO:0000256" key="5">
    <source>
        <dbReference type="HAMAP-Rule" id="MF_00765"/>
    </source>
</evidence>
<dbReference type="PANTHER" id="PTHR38101:SF1">
    <property type="entry name" value="UPF0307 PROTEIN YJGA"/>
    <property type="match status" value="1"/>
</dbReference>
<evidence type="ECO:0000313" key="8">
    <source>
        <dbReference type="Proteomes" id="UP001143362"/>
    </source>
</evidence>
<dbReference type="Gene3D" id="1.10.60.30">
    <property type="entry name" value="PSPTO4464-like domains"/>
    <property type="match status" value="2"/>
</dbReference>
<dbReference type="RefSeq" id="WP_279246482.1">
    <property type="nucleotide sequence ID" value="NZ_SHNN01000003.1"/>
</dbReference>
<dbReference type="InterPro" id="IPR023153">
    <property type="entry name" value="DarP_sf"/>
</dbReference>
<keyword evidence="3 5" id="KW-0699">rRNA-binding</keyword>
<feature type="compositionally biased region" description="Acidic residues" evidence="6">
    <location>
        <begin position="1"/>
        <end position="11"/>
    </location>
</feature>
<name>A0ABT3TJH4_9GAMM</name>
<reference evidence="7" key="1">
    <citation type="submission" date="2019-02" db="EMBL/GenBank/DDBJ databases">
        <authorList>
            <person name="Li S.-H."/>
        </authorList>
    </citation>
    <scope>NUCLEOTIDE SEQUENCE</scope>
    <source>
        <strain evidence="7">IMCC14734</strain>
    </source>
</reference>
<dbReference type="Proteomes" id="UP001143362">
    <property type="component" value="Unassembled WGS sequence"/>
</dbReference>
<keyword evidence="2 5" id="KW-0690">Ribosome biogenesis</keyword>
<evidence type="ECO:0000256" key="4">
    <source>
        <dbReference type="ARBA" id="ARBA00022884"/>
    </source>
</evidence>
<sequence>MHDNEEEEEDLGPSKSALKREMTALQKVGEQLVGLSERELAKMPIDDENLSEAITLARRIKSNSGRRRQLQYIGKLMRGIDASALIFALEELHQQGQAEAKAFQALELLRENILGGDADAIETVVRDYPNADRQQLRQLQRQHQKEQSADKPPVASRKLFKYLRELAESEDD</sequence>
<evidence type="ECO:0000256" key="1">
    <source>
        <dbReference type="ARBA" id="ARBA00022490"/>
    </source>
</evidence>